<evidence type="ECO:0000313" key="2">
    <source>
        <dbReference type="Proteomes" id="UP001183176"/>
    </source>
</evidence>
<gene>
    <name evidence="1" type="ORF">RM423_05390</name>
</gene>
<dbReference type="PROSITE" id="PS51257">
    <property type="entry name" value="PROKAR_LIPOPROTEIN"/>
    <property type="match status" value="1"/>
</dbReference>
<dbReference type="Proteomes" id="UP001183176">
    <property type="component" value="Unassembled WGS sequence"/>
</dbReference>
<dbReference type="RefSeq" id="WP_311421981.1">
    <property type="nucleotide sequence ID" value="NZ_JAVREH010000005.1"/>
</dbReference>
<reference evidence="2" key="1">
    <citation type="submission" date="2023-07" db="EMBL/GenBank/DDBJ databases">
        <title>30 novel species of actinomycetes from the DSMZ collection.</title>
        <authorList>
            <person name="Nouioui I."/>
        </authorList>
    </citation>
    <scope>NUCLEOTIDE SEQUENCE [LARGE SCALE GENOMIC DNA]</scope>
    <source>
        <strain evidence="2">DSM 44399</strain>
    </source>
</reference>
<dbReference type="EMBL" id="JAVREH010000005">
    <property type="protein sequence ID" value="MDT0260824.1"/>
    <property type="molecule type" value="Genomic_DNA"/>
</dbReference>
<keyword evidence="2" id="KW-1185">Reference proteome</keyword>
<comment type="caution">
    <text evidence="1">The sequence shown here is derived from an EMBL/GenBank/DDBJ whole genome shotgun (WGS) entry which is preliminary data.</text>
</comment>
<name>A0ABU2J8I2_9ACTN</name>
<accession>A0ABU2J8I2</accession>
<sequence>MTSWTRLRPRTPRLGRAAAAGAGLVTTAVLLTACNKPQPTVTMFTGNKSQAVSAQPPCTVLGSCQSESSKVGQIKAASGSQILVDVPKALADGGWIVAAFTSDGTKNTALTTPGASSSPIRGHHTVRLQVPDATTGSYYLQVTALKPSNQLTTWLVGVQLTQ</sequence>
<evidence type="ECO:0000313" key="1">
    <source>
        <dbReference type="EMBL" id="MDT0260824.1"/>
    </source>
</evidence>
<protein>
    <submittedName>
        <fullName evidence="1">DUF2771 family protein</fullName>
    </submittedName>
</protein>
<organism evidence="1 2">
    <name type="scientific">Jatrophihabitans lederbergiae</name>
    <dbReference type="NCBI Taxonomy" id="3075547"/>
    <lineage>
        <taxon>Bacteria</taxon>
        <taxon>Bacillati</taxon>
        <taxon>Actinomycetota</taxon>
        <taxon>Actinomycetes</taxon>
        <taxon>Jatrophihabitantales</taxon>
        <taxon>Jatrophihabitantaceae</taxon>
        <taxon>Jatrophihabitans</taxon>
    </lineage>
</organism>
<proteinExistence type="predicted"/>